<dbReference type="AlphaFoldDB" id="A0A511QXJ4"/>
<dbReference type="Gene3D" id="1.10.150.690">
    <property type="entry name" value="DUF2063"/>
    <property type="match status" value="1"/>
</dbReference>
<reference evidence="2 3" key="1">
    <citation type="submission" date="2019-07" db="EMBL/GenBank/DDBJ databases">
        <title>Whole genome shotgun sequence of Vibrio superstes NBRC 103154.</title>
        <authorList>
            <person name="Hosoyama A."/>
            <person name="Uohara A."/>
            <person name="Ohji S."/>
            <person name="Ichikawa N."/>
        </authorList>
    </citation>
    <scope>NUCLEOTIDE SEQUENCE [LARGE SCALE GENOMIC DNA]</scope>
    <source>
        <strain evidence="2 3">NBRC 103154</strain>
    </source>
</reference>
<dbReference type="InterPro" id="IPR044922">
    <property type="entry name" value="DUF2063_N_sf"/>
</dbReference>
<sequence length="252" mass="28421">MISLSQLQSNFARSLLYQGDVSDCHIHSDHFTDEQRIQIYRNNVVHSLTDVLKVMYPYTLALVGEECFEQIARSHILSTPSSSGNVSNYGQGLAQTISTFPKVIEAAPYITEVARFEALADKLKLTLHNAIENEHQPLAALSQLSDQQQQNIGLVSKASVRSFESNYSVFDLIEAIDRNVFEELQLKQSQYGYVQATPDGHLHFHQLEHNDFLLLRAIESKQPLSQINEQLLPSIPSLVDRRLIAGFAQLRS</sequence>
<accession>A0A511QXJ4</accession>
<evidence type="ECO:0000313" key="2">
    <source>
        <dbReference type="EMBL" id="GEM81707.1"/>
    </source>
</evidence>
<protein>
    <submittedName>
        <fullName evidence="2">DUF2063 domain-containing protein</fullName>
    </submittedName>
</protein>
<comment type="caution">
    <text evidence="2">The sequence shown here is derived from an EMBL/GenBank/DDBJ whole genome shotgun (WGS) entry which is preliminary data.</text>
</comment>
<proteinExistence type="predicted"/>
<dbReference type="InterPro" id="IPR018640">
    <property type="entry name" value="DUF2063"/>
</dbReference>
<gene>
    <name evidence="2" type="ORF">VSU01S_39520</name>
</gene>
<dbReference type="OrthoDB" id="4146344at2"/>
<evidence type="ECO:0000259" key="1">
    <source>
        <dbReference type="Pfam" id="PF09836"/>
    </source>
</evidence>
<name>A0A511QXJ4_9VIBR</name>
<organism evidence="2 3">
    <name type="scientific">Vibrio superstes NBRC 103154</name>
    <dbReference type="NCBI Taxonomy" id="1219062"/>
    <lineage>
        <taxon>Bacteria</taxon>
        <taxon>Pseudomonadati</taxon>
        <taxon>Pseudomonadota</taxon>
        <taxon>Gammaproteobacteria</taxon>
        <taxon>Vibrionales</taxon>
        <taxon>Vibrionaceae</taxon>
        <taxon>Vibrio</taxon>
    </lineage>
</organism>
<dbReference type="Proteomes" id="UP000321113">
    <property type="component" value="Unassembled WGS sequence"/>
</dbReference>
<dbReference type="RefSeq" id="WP_119011471.1">
    <property type="nucleotide sequence ID" value="NZ_BJXK01000030.1"/>
</dbReference>
<evidence type="ECO:0000313" key="3">
    <source>
        <dbReference type="Proteomes" id="UP000321113"/>
    </source>
</evidence>
<dbReference type="EMBL" id="BJXK01000030">
    <property type="protein sequence ID" value="GEM81707.1"/>
    <property type="molecule type" value="Genomic_DNA"/>
</dbReference>
<dbReference type="Pfam" id="PF09836">
    <property type="entry name" value="DUF2063"/>
    <property type="match status" value="1"/>
</dbReference>
<keyword evidence="3" id="KW-1185">Reference proteome</keyword>
<feature type="domain" description="Putative DNA-binding" evidence="1">
    <location>
        <begin position="6"/>
        <end position="95"/>
    </location>
</feature>